<dbReference type="GO" id="GO:0046872">
    <property type="term" value="F:metal ion binding"/>
    <property type="evidence" value="ECO:0007669"/>
    <property type="project" value="UniProtKB-KW"/>
</dbReference>
<reference evidence="10" key="2">
    <citation type="submission" date="2025-08" db="UniProtKB">
        <authorList>
            <consortium name="Ensembl"/>
        </authorList>
    </citation>
    <scope>IDENTIFICATION</scope>
</reference>
<dbReference type="STRING" id="7918.ENSLOCP00000018188"/>
<evidence type="ECO:0000256" key="7">
    <source>
        <dbReference type="ARBA" id="ARBA00023004"/>
    </source>
</evidence>
<keyword evidence="8" id="KW-0539">Nucleus</keyword>
<dbReference type="InterPro" id="IPR032862">
    <property type="entry name" value="ALKBH6"/>
</dbReference>
<dbReference type="InterPro" id="IPR037151">
    <property type="entry name" value="AlkB-like_sf"/>
</dbReference>
<dbReference type="Pfam" id="PF13532">
    <property type="entry name" value="2OG-FeII_Oxy_2"/>
    <property type="match status" value="1"/>
</dbReference>
<evidence type="ECO:0000256" key="3">
    <source>
        <dbReference type="ARBA" id="ARBA00007879"/>
    </source>
</evidence>
<evidence type="ECO:0000256" key="5">
    <source>
        <dbReference type="ARBA" id="ARBA00022964"/>
    </source>
</evidence>
<comment type="cofactor">
    <cofactor evidence="1">
        <name>Fe(2+)</name>
        <dbReference type="ChEBI" id="CHEBI:29033"/>
    </cofactor>
</comment>
<comment type="subcellular location">
    <subcellularLocation>
        <location evidence="2">Nucleus</location>
    </subcellularLocation>
</comment>
<keyword evidence="5" id="KW-0223">Dioxygenase</keyword>
<evidence type="ECO:0000256" key="8">
    <source>
        <dbReference type="ARBA" id="ARBA00023242"/>
    </source>
</evidence>
<dbReference type="Bgee" id="ENSLOCG00000014771">
    <property type="expression patterns" value="Expressed in muscle tissue and 13 other cell types or tissues"/>
</dbReference>
<dbReference type="EMBL" id="AHAT01023849">
    <property type="status" value="NOT_ANNOTATED_CDS"/>
    <property type="molecule type" value="Genomic_DNA"/>
</dbReference>
<organism evidence="10 11">
    <name type="scientific">Lepisosteus oculatus</name>
    <name type="common">Spotted gar</name>
    <dbReference type="NCBI Taxonomy" id="7918"/>
    <lineage>
        <taxon>Eukaryota</taxon>
        <taxon>Metazoa</taxon>
        <taxon>Chordata</taxon>
        <taxon>Craniata</taxon>
        <taxon>Vertebrata</taxon>
        <taxon>Euteleostomi</taxon>
        <taxon>Actinopterygii</taxon>
        <taxon>Neopterygii</taxon>
        <taxon>Holostei</taxon>
        <taxon>Semionotiformes</taxon>
        <taxon>Lepisosteidae</taxon>
        <taxon>Lepisosteus</taxon>
    </lineage>
</organism>
<dbReference type="EMBL" id="AHAT01023851">
    <property type="status" value="NOT_ANNOTATED_CDS"/>
    <property type="molecule type" value="Genomic_DNA"/>
</dbReference>
<evidence type="ECO:0000313" key="11">
    <source>
        <dbReference type="Proteomes" id="UP000018468"/>
    </source>
</evidence>
<reference evidence="11" key="1">
    <citation type="submission" date="2011-12" db="EMBL/GenBank/DDBJ databases">
        <title>The Draft Genome of Lepisosteus oculatus.</title>
        <authorList>
            <consortium name="The Broad Institute Genome Assembly &amp; Analysis Group"/>
            <consortium name="Computational R&amp;D Group"/>
            <consortium name="and Sequencing Platform"/>
            <person name="Di Palma F."/>
            <person name="Alfoldi J."/>
            <person name="Johnson J."/>
            <person name="Berlin A."/>
            <person name="Gnerre S."/>
            <person name="Jaffe D."/>
            <person name="MacCallum I."/>
            <person name="Young S."/>
            <person name="Walker B.J."/>
            <person name="Lander E.S."/>
            <person name="Lindblad-Toh K."/>
        </authorList>
    </citation>
    <scope>NUCLEOTIDE SEQUENCE [LARGE SCALE GENOMIC DNA]</scope>
</reference>
<dbReference type="PROSITE" id="PS51471">
    <property type="entry name" value="FE2OG_OXY"/>
    <property type="match status" value="1"/>
</dbReference>
<dbReference type="GO" id="GO:0005634">
    <property type="term" value="C:nucleus"/>
    <property type="evidence" value="ECO:0000318"/>
    <property type="project" value="GO_Central"/>
</dbReference>
<dbReference type="PANTHER" id="PTHR46030:SF1">
    <property type="entry name" value="ALPHA-KETOGLUTARATE-DEPENDENT DIOXYGENASE ALKB HOMOLOG 6"/>
    <property type="match status" value="1"/>
</dbReference>
<dbReference type="GeneTree" id="ENSGT00510000048626"/>
<evidence type="ECO:0000256" key="1">
    <source>
        <dbReference type="ARBA" id="ARBA00001954"/>
    </source>
</evidence>
<dbReference type="SUPFAM" id="SSF51197">
    <property type="entry name" value="Clavaminate synthase-like"/>
    <property type="match status" value="1"/>
</dbReference>
<keyword evidence="7" id="KW-0408">Iron</keyword>
<dbReference type="AlphaFoldDB" id="W5NC29"/>
<dbReference type="GO" id="GO:0051213">
    <property type="term" value="F:dioxygenase activity"/>
    <property type="evidence" value="ECO:0007669"/>
    <property type="project" value="UniProtKB-KW"/>
</dbReference>
<comment type="similarity">
    <text evidence="3">Belongs to the alkB family.</text>
</comment>
<dbReference type="HOGENOM" id="CLU_059836_2_0_1"/>
<dbReference type="eggNOG" id="KOG3200">
    <property type="taxonomic scope" value="Eukaryota"/>
</dbReference>
<dbReference type="Proteomes" id="UP000018468">
    <property type="component" value="Linkage group LG2"/>
</dbReference>
<reference evidence="10" key="3">
    <citation type="submission" date="2025-09" db="UniProtKB">
        <authorList>
            <consortium name="Ensembl"/>
        </authorList>
    </citation>
    <scope>IDENTIFICATION</scope>
</reference>
<keyword evidence="4" id="KW-0479">Metal-binding</keyword>
<feature type="domain" description="Fe2OG dioxygenase" evidence="9">
    <location>
        <begin position="100"/>
        <end position="228"/>
    </location>
</feature>
<evidence type="ECO:0000259" key="9">
    <source>
        <dbReference type="PROSITE" id="PS51471"/>
    </source>
</evidence>
<evidence type="ECO:0000313" key="10">
    <source>
        <dbReference type="Ensembl" id="ENSLOCP00000018188.1"/>
    </source>
</evidence>
<dbReference type="InterPro" id="IPR005123">
    <property type="entry name" value="Oxoglu/Fe-dep_dioxygenase_dom"/>
</dbReference>
<dbReference type="EMBL" id="AHAT01023853">
    <property type="status" value="NOT_ANNOTATED_CDS"/>
    <property type="molecule type" value="Genomic_DNA"/>
</dbReference>
<evidence type="ECO:0000256" key="4">
    <source>
        <dbReference type="ARBA" id="ARBA00022723"/>
    </source>
</evidence>
<dbReference type="InParanoid" id="W5NC29"/>
<dbReference type="OMA" id="KSPKTKW"/>
<dbReference type="EMBL" id="AHAT01023850">
    <property type="status" value="NOT_ANNOTATED_CDS"/>
    <property type="molecule type" value="Genomic_DNA"/>
</dbReference>
<dbReference type="InterPro" id="IPR027450">
    <property type="entry name" value="AlkB-like"/>
</dbReference>
<accession>W5NC29</accession>
<evidence type="ECO:0000256" key="6">
    <source>
        <dbReference type="ARBA" id="ARBA00023002"/>
    </source>
</evidence>
<keyword evidence="11" id="KW-1185">Reference proteome</keyword>
<name>W5NC29_LEPOC</name>
<dbReference type="PANTHER" id="PTHR46030">
    <property type="entry name" value="ALPHA-KETOGLUTARATE-DEPENDENT DIOXYGENASE ALKB HOMOLOG 6"/>
    <property type="match status" value="1"/>
</dbReference>
<evidence type="ECO:0000256" key="2">
    <source>
        <dbReference type="ARBA" id="ARBA00004123"/>
    </source>
</evidence>
<keyword evidence="6" id="KW-0560">Oxidoreductase</keyword>
<dbReference type="Gene3D" id="2.60.120.590">
    <property type="entry name" value="Alpha-ketoglutarate-dependent dioxygenase AlkB-like"/>
    <property type="match status" value="1"/>
</dbReference>
<proteinExistence type="inferred from homology"/>
<dbReference type="EMBL" id="AHAT01023852">
    <property type="status" value="NOT_ANNOTATED_CDS"/>
    <property type="molecule type" value="Genomic_DNA"/>
</dbReference>
<protein>
    <submittedName>
        <fullName evidence="10">AlkB homolog 6</fullName>
    </submittedName>
</protein>
<dbReference type="FunCoup" id="W5NC29">
    <property type="interactions" value="1080"/>
</dbReference>
<dbReference type="Ensembl" id="ENSLOCT00000018220.1">
    <property type="protein sequence ID" value="ENSLOCP00000018188.1"/>
    <property type="gene ID" value="ENSLOCG00000014771.1"/>
</dbReference>
<sequence>IMEEPQSHVLKELESYTVKEAPPTVYYVPGFITETEEAYLLQQVYKAPKPKWTQLSGRRLQNWDPGGLPHPKGMLVEELPDWLKTYANKISALGAFSGKTANHVLVNEYKPGEGIMPHEDGPLYFPTVTTISLGSHTLLDFYRPISTAQEQEGVPQTEENRYLLSLLVEPRSLLVLRDDMYTRFLHGVRGVARDTVTESVANLRAVSAELGDSLSRGTRVSLTIRHVPRVLKFVVLLAI</sequence>